<feature type="transmembrane region" description="Helical" evidence="7">
    <location>
        <begin position="223"/>
        <end position="243"/>
    </location>
</feature>
<dbReference type="InterPro" id="IPR004638">
    <property type="entry name" value="EmrB-like"/>
</dbReference>
<feature type="transmembrane region" description="Helical" evidence="7">
    <location>
        <begin position="137"/>
        <end position="156"/>
    </location>
</feature>
<protein>
    <submittedName>
        <fullName evidence="9">DHA2 family efflux MFS transporter permease subunit</fullName>
    </submittedName>
</protein>
<dbReference type="PANTHER" id="PTHR23501:SF197">
    <property type="entry name" value="COMD"/>
    <property type="match status" value="1"/>
</dbReference>
<dbReference type="NCBIfam" id="TIGR00711">
    <property type="entry name" value="efflux_EmrB"/>
    <property type="match status" value="1"/>
</dbReference>
<dbReference type="InterPro" id="IPR001958">
    <property type="entry name" value="Tet-R_TetA/multi-R_MdtG-like"/>
</dbReference>
<evidence type="ECO:0000313" key="9">
    <source>
        <dbReference type="EMBL" id="MEU7291877.1"/>
    </source>
</evidence>
<dbReference type="Gene3D" id="1.20.1250.20">
    <property type="entry name" value="MFS general substrate transporter like domains"/>
    <property type="match status" value="1"/>
</dbReference>
<feature type="transmembrane region" description="Helical" evidence="7">
    <location>
        <begin position="299"/>
        <end position="323"/>
    </location>
</feature>
<dbReference type="EMBL" id="JBEZAM010000001">
    <property type="protein sequence ID" value="MEU7291877.1"/>
    <property type="molecule type" value="Genomic_DNA"/>
</dbReference>
<accession>A0ABV3CNU3</accession>
<dbReference type="SUPFAM" id="SSF103473">
    <property type="entry name" value="MFS general substrate transporter"/>
    <property type="match status" value="1"/>
</dbReference>
<keyword evidence="2" id="KW-0813">Transport</keyword>
<feature type="domain" description="Major facilitator superfamily (MFS) profile" evidence="8">
    <location>
        <begin position="10"/>
        <end position="492"/>
    </location>
</feature>
<feature type="transmembrane region" description="Helical" evidence="7">
    <location>
        <begin position="394"/>
        <end position="418"/>
    </location>
</feature>
<dbReference type="RefSeq" id="WP_359203179.1">
    <property type="nucleotide sequence ID" value="NZ_JBEZAM010000001.1"/>
</dbReference>
<name>A0ABV3CNU3_STREX</name>
<feature type="transmembrane region" description="Helical" evidence="7">
    <location>
        <begin position="355"/>
        <end position="382"/>
    </location>
</feature>
<keyword evidence="10" id="KW-1185">Reference proteome</keyword>
<evidence type="ECO:0000256" key="5">
    <source>
        <dbReference type="ARBA" id="ARBA00022989"/>
    </source>
</evidence>
<feature type="transmembrane region" description="Helical" evidence="7">
    <location>
        <begin position="7"/>
        <end position="32"/>
    </location>
</feature>
<sequence length="512" mass="52027">MPEGRRVGFGVLALVLGITLAVLDQVIVGTALPTMVGELGGLSLLPWVVTAYGLATAVTTPLWGKFGDLYGRRRTFMAAIGIFLVGSMAAGLAQNMTQLVGFRTLQGLGAGGLFVGAFGLVGDLVRDPAGRIKVQSVIGAVIPVALVGGPLLGGVLTEHADWRWAFYLNVPVGAVALAATALGVPAVARGAKARIDYIGAALLTVAVVAVTLLAGWAGTRYAWGSWQIIGLAVVAAAALAVLVRVERHAAEPIMPPRLFRSRDFNLAQILGLLLAAGQLAVMVHLPLYLQTVQGVSPTISGLLLLPFMGGMITAQLLAARLVLRSGRIRLPALAGSATATAGLALLTLLDTGTSAGLAASVCVVAGFGIGLVLQITLVITFGSTEERDIGVASGLLNLFRAVGGSLGVALLGSVYTAVSEATLTERLGAAEARALAASSQHLDPEALRQLPAASLAAFREAAVDGLHGLVLGACALAAIGCAAAWLLRARVPVPGEGTDQKAGADPTVAESI</sequence>
<evidence type="ECO:0000256" key="3">
    <source>
        <dbReference type="ARBA" id="ARBA00022475"/>
    </source>
</evidence>
<feature type="transmembrane region" description="Helical" evidence="7">
    <location>
        <begin position="264"/>
        <end position="287"/>
    </location>
</feature>
<feature type="transmembrane region" description="Helical" evidence="7">
    <location>
        <begin position="195"/>
        <end position="217"/>
    </location>
</feature>
<evidence type="ECO:0000313" key="10">
    <source>
        <dbReference type="Proteomes" id="UP001551210"/>
    </source>
</evidence>
<dbReference type="InterPro" id="IPR020846">
    <property type="entry name" value="MFS_dom"/>
</dbReference>
<feature type="transmembrane region" description="Helical" evidence="7">
    <location>
        <begin position="44"/>
        <end position="63"/>
    </location>
</feature>
<evidence type="ECO:0000256" key="6">
    <source>
        <dbReference type="ARBA" id="ARBA00023136"/>
    </source>
</evidence>
<dbReference type="Gene3D" id="1.20.1720.10">
    <property type="entry name" value="Multidrug resistance protein D"/>
    <property type="match status" value="1"/>
</dbReference>
<evidence type="ECO:0000256" key="1">
    <source>
        <dbReference type="ARBA" id="ARBA00004651"/>
    </source>
</evidence>
<keyword evidence="5 7" id="KW-1133">Transmembrane helix</keyword>
<comment type="subcellular location">
    <subcellularLocation>
        <location evidence="1">Cell membrane</location>
        <topology evidence="1">Multi-pass membrane protein</topology>
    </subcellularLocation>
</comment>
<feature type="transmembrane region" description="Helical" evidence="7">
    <location>
        <begin position="75"/>
        <end position="93"/>
    </location>
</feature>
<keyword evidence="4 7" id="KW-0812">Transmembrane</keyword>
<evidence type="ECO:0000259" key="8">
    <source>
        <dbReference type="PROSITE" id="PS50850"/>
    </source>
</evidence>
<reference evidence="9 10" key="1">
    <citation type="submission" date="2024-06" db="EMBL/GenBank/DDBJ databases">
        <title>The Natural Products Discovery Center: Release of the First 8490 Sequenced Strains for Exploring Actinobacteria Biosynthetic Diversity.</title>
        <authorList>
            <person name="Kalkreuter E."/>
            <person name="Kautsar S.A."/>
            <person name="Yang D."/>
            <person name="Bader C.D."/>
            <person name="Teijaro C.N."/>
            <person name="Fluegel L."/>
            <person name="Davis C.M."/>
            <person name="Simpson J.R."/>
            <person name="Lauterbach L."/>
            <person name="Steele A.D."/>
            <person name="Gui C."/>
            <person name="Meng S."/>
            <person name="Li G."/>
            <person name="Viehrig K."/>
            <person name="Ye F."/>
            <person name="Su P."/>
            <person name="Kiefer A.F."/>
            <person name="Nichols A."/>
            <person name="Cepeda A.J."/>
            <person name="Yan W."/>
            <person name="Fan B."/>
            <person name="Jiang Y."/>
            <person name="Adhikari A."/>
            <person name="Zheng C.-J."/>
            <person name="Schuster L."/>
            <person name="Cowan T.M."/>
            <person name="Smanski M.J."/>
            <person name="Chevrette M.G."/>
            <person name="De Carvalho L.P.S."/>
            <person name="Shen B."/>
        </authorList>
    </citation>
    <scope>NUCLEOTIDE SEQUENCE [LARGE SCALE GENOMIC DNA]</scope>
    <source>
        <strain evidence="9 10">NPDC045705</strain>
    </source>
</reference>
<dbReference type="PANTHER" id="PTHR23501">
    <property type="entry name" value="MAJOR FACILITATOR SUPERFAMILY"/>
    <property type="match status" value="1"/>
</dbReference>
<dbReference type="PROSITE" id="PS50850">
    <property type="entry name" value="MFS"/>
    <property type="match status" value="1"/>
</dbReference>
<keyword evidence="3" id="KW-1003">Cell membrane</keyword>
<evidence type="ECO:0000256" key="7">
    <source>
        <dbReference type="SAM" id="Phobius"/>
    </source>
</evidence>
<feature type="transmembrane region" description="Helical" evidence="7">
    <location>
        <begin position="466"/>
        <end position="487"/>
    </location>
</feature>
<feature type="transmembrane region" description="Helical" evidence="7">
    <location>
        <begin position="105"/>
        <end position="125"/>
    </location>
</feature>
<dbReference type="InterPro" id="IPR036259">
    <property type="entry name" value="MFS_trans_sf"/>
</dbReference>
<keyword evidence="6 7" id="KW-0472">Membrane</keyword>
<dbReference type="InterPro" id="IPR011701">
    <property type="entry name" value="MFS"/>
</dbReference>
<feature type="transmembrane region" description="Helical" evidence="7">
    <location>
        <begin position="330"/>
        <end position="349"/>
    </location>
</feature>
<dbReference type="PRINTS" id="PR01035">
    <property type="entry name" value="TCRTETA"/>
</dbReference>
<dbReference type="Pfam" id="PF07690">
    <property type="entry name" value="MFS_1"/>
    <property type="match status" value="1"/>
</dbReference>
<evidence type="ECO:0000256" key="4">
    <source>
        <dbReference type="ARBA" id="ARBA00022692"/>
    </source>
</evidence>
<comment type="caution">
    <text evidence="9">The sequence shown here is derived from an EMBL/GenBank/DDBJ whole genome shotgun (WGS) entry which is preliminary data.</text>
</comment>
<organism evidence="9 10">
    <name type="scientific">Streptomyces exfoliatus</name>
    <name type="common">Streptomyces hydrogenans</name>
    <dbReference type="NCBI Taxonomy" id="1905"/>
    <lineage>
        <taxon>Bacteria</taxon>
        <taxon>Bacillati</taxon>
        <taxon>Actinomycetota</taxon>
        <taxon>Actinomycetes</taxon>
        <taxon>Kitasatosporales</taxon>
        <taxon>Streptomycetaceae</taxon>
        <taxon>Streptomyces</taxon>
    </lineage>
</organism>
<feature type="transmembrane region" description="Helical" evidence="7">
    <location>
        <begin position="168"/>
        <end position="188"/>
    </location>
</feature>
<dbReference type="Proteomes" id="UP001551210">
    <property type="component" value="Unassembled WGS sequence"/>
</dbReference>
<evidence type="ECO:0000256" key="2">
    <source>
        <dbReference type="ARBA" id="ARBA00022448"/>
    </source>
</evidence>
<gene>
    <name evidence="9" type="ORF">AB0A76_01525</name>
</gene>
<proteinExistence type="predicted"/>